<organism evidence="2 3">
    <name type="scientific">Aspergillus sydowii CBS 593.65</name>
    <dbReference type="NCBI Taxonomy" id="1036612"/>
    <lineage>
        <taxon>Eukaryota</taxon>
        <taxon>Fungi</taxon>
        <taxon>Dikarya</taxon>
        <taxon>Ascomycota</taxon>
        <taxon>Pezizomycotina</taxon>
        <taxon>Eurotiomycetes</taxon>
        <taxon>Eurotiomycetidae</taxon>
        <taxon>Eurotiales</taxon>
        <taxon>Aspergillaceae</taxon>
        <taxon>Aspergillus</taxon>
        <taxon>Aspergillus subgen. Nidulantes</taxon>
    </lineage>
</organism>
<dbReference type="Pfam" id="PF24494">
    <property type="entry name" value="DUF7587"/>
    <property type="match status" value="1"/>
</dbReference>
<gene>
    <name evidence="2" type="ORF">ASPSYDRAFT_94733</name>
</gene>
<dbReference type="Proteomes" id="UP000184356">
    <property type="component" value="Unassembled WGS sequence"/>
</dbReference>
<dbReference type="InterPro" id="IPR056009">
    <property type="entry name" value="DUF7587"/>
</dbReference>
<evidence type="ECO:0000313" key="2">
    <source>
        <dbReference type="EMBL" id="OJJ53533.1"/>
    </source>
</evidence>
<name>A0A1L9T2K6_9EURO</name>
<dbReference type="GeneID" id="63769085"/>
<evidence type="ECO:0000259" key="1">
    <source>
        <dbReference type="Pfam" id="PF24494"/>
    </source>
</evidence>
<dbReference type="OrthoDB" id="4346121at2759"/>
<dbReference type="RefSeq" id="XP_040697339.1">
    <property type="nucleotide sequence ID" value="XM_040853012.1"/>
</dbReference>
<dbReference type="AlphaFoldDB" id="A0A1L9T2K6"/>
<dbReference type="EMBL" id="KV878597">
    <property type="protein sequence ID" value="OJJ53533.1"/>
    <property type="molecule type" value="Genomic_DNA"/>
</dbReference>
<protein>
    <recommendedName>
        <fullName evidence="1">DUF7587 domain-containing protein</fullName>
    </recommendedName>
</protein>
<dbReference type="VEuPathDB" id="FungiDB:ASPSYDRAFT_94733"/>
<sequence>MPVDQVREMHGLREIPVKRHYYVGFPDEPLTKAQEEENRVGRHDVILGEEYNGLQLELCCLLDDKIFVAESLNFVASEVTGVQGQNARTEMKPAGIAEGLPLSERKKIVKTRLRDARLAYQHDIETLRMLSGFLMTRTFSRPKDYPEPDTPEVLYRAFKGACHSRHSKDLGFRSSNQPLTFPSYHNGTLLDSSLVDEDALRTQCEGGKPSDLIALSDSPSRIFNITQGWDFEDMKGDMIAVINVSKLLRMGVLFNRTTTLAKSLDMALRTARQPGGVQYANPNYWVAYRWVPAECIEFYISLSFLRKACEIRGIGENDFGVNFSLEEILAFKVQNLSM</sequence>
<proteinExistence type="predicted"/>
<keyword evidence="3" id="KW-1185">Reference proteome</keyword>
<accession>A0A1L9T2K6</accession>
<evidence type="ECO:0000313" key="3">
    <source>
        <dbReference type="Proteomes" id="UP000184356"/>
    </source>
</evidence>
<feature type="domain" description="DUF7587" evidence="1">
    <location>
        <begin position="150"/>
        <end position="302"/>
    </location>
</feature>
<reference evidence="3" key="1">
    <citation type="journal article" date="2017" name="Genome Biol.">
        <title>Comparative genomics reveals high biological diversity and specific adaptations in the industrially and medically important fungal genus Aspergillus.</title>
        <authorList>
            <person name="de Vries R.P."/>
            <person name="Riley R."/>
            <person name="Wiebenga A."/>
            <person name="Aguilar-Osorio G."/>
            <person name="Amillis S."/>
            <person name="Uchima C.A."/>
            <person name="Anderluh G."/>
            <person name="Asadollahi M."/>
            <person name="Askin M."/>
            <person name="Barry K."/>
            <person name="Battaglia E."/>
            <person name="Bayram O."/>
            <person name="Benocci T."/>
            <person name="Braus-Stromeyer S.A."/>
            <person name="Caldana C."/>
            <person name="Canovas D."/>
            <person name="Cerqueira G.C."/>
            <person name="Chen F."/>
            <person name="Chen W."/>
            <person name="Choi C."/>
            <person name="Clum A."/>
            <person name="Dos Santos R.A."/>
            <person name="Damasio A.R."/>
            <person name="Diallinas G."/>
            <person name="Emri T."/>
            <person name="Fekete E."/>
            <person name="Flipphi M."/>
            <person name="Freyberg S."/>
            <person name="Gallo A."/>
            <person name="Gournas C."/>
            <person name="Habgood R."/>
            <person name="Hainaut M."/>
            <person name="Harispe M.L."/>
            <person name="Henrissat B."/>
            <person name="Hilden K.S."/>
            <person name="Hope R."/>
            <person name="Hossain A."/>
            <person name="Karabika E."/>
            <person name="Karaffa L."/>
            <person name="Karanyi Z."/>
            <person name="Krasevec N."/>
            <person name="Kuo A."/>
            <person name="Kusch H."/>
            <person name="LaButti K."/>
            <person name="Lagendijk E.L."/>
            <person name="Lapidus A."/>
            <person name="Levasseur A."/>
            <person name="Lindquist E."/>
            <person name="Lipzen A."/>
            <person name="Logrieco A.F."/>
            <person name="MacCabe A."/>
            <person name="Maekelae M.R."/>
            <person name="Malavazi I."/>
            <person name="Melin P."/>
            <person name="Meyer V."/>
            <person name="Mielnichuk N."/>
            <person name="Miskei M."/>
            <person name="Molnar A.P."/>
            <person name="Mule G."/>
            <person name="Ngan C.Y."/>
            <person name="Orejas M."/>
            <person name="Orosz E."/>
            <person name="Ouedraogo J.P."/>
            <person name="Overkamp K.M."/>
            <person name="Park H.-S."/>
            <person name="Perrone G."/>
            <person name="Piumi F."/>
            <person name="Punt P.J."/>
            <person name="Ram A.F."/>
            <person name="Ramon A."/>
            <person name="Rauscher S."/>
            <person name="Record E."/>
            <person name="Riano-Pachon D.M."/>
            <person name="Robert V."/>
            <person name="Roehrig J."/>
            <person name="Ruller R."/>
            <person name="Salamov A."/>
            <person name="Salih N.S."/>
            <person name="Samson R.A."/>
            <person name="Sandor E."/>
            <person name="Sanguinetti M."/>
            <person name="Schuetze T."/>
            <person name="Sepcic K."/>
            <person name="Shelest E."/>
            <person name="Sherlock G."/>
            <person name="Sophianopoulou V."/>
            <person name="Squina F.M."/>
            <person name="Sun H."/>
            <person name="Susca A."/>
            <person name="Todd R.B."/>
            <person name="Tsang A."/>
            <person name="Unkles S.E."/>
            <person name="van de Wiele N."/>
            <person name="van Rossen-Uffink D."/>
            <person name="Oliveira J.V."/>
            <person name="Vesth T.C."/>
            <person name="Visser J."/>
            <person name="Yu J.-H."/>
            <person name="Zhou M."/>
            <person name="Andersen M.R."/>
            <person name="Archer D.B."/>
            <person name="Baker S.E."/>
            <person name="Benoit I."/>
            <person name="Brakhage A.A."/>
            <person name="Braus G.H."/>
            <person name="Fischer R."/>
            <person name="Frisvad J.C."/>
            <person name="Goldman G.H."/>
            <person name="Houbraken J."/>
            <person name="Oakley B."/>
            <person name="Pocsi I."/>
            <person name="Scazzocchio C."/>
            <person name="Seiboth B."/>
            <person name="vanKuyk P.A."/>
            <person name="Wortman J."/>
            <person name="Dyer P.S."/>
            <person name="Grigoriev I.V."/>
        </authorList>
    </citation>
    <scope>NUCLEOTIDE SEQUENCE [LARGE SCALE GENOMIC DNA]</scope>
    <source>
        <strain evidence="3">CBS 593.65</strain>
    </source>
</reference>